<gene>
    <name evidence="1" type="ORF">PC117_g385</name>
</gene>
<evidence type="ECO:0000313" key="2">
    <source>
        <dbReference type="Proteomes" id="UP000736787"/>
    </source>
</evidence>
<sequence length="42" mass="4503">MFVALKVALTDLFGMVFLAVALGDIDNLFSIPSMEGCFGCFV</sequence>
<dbReference type="AlphaFoldDB" id="A0A8T1L4Q7"/>
<comment type="caution">
    <text evidence="1">The sequence shown here is derived from an EMBL/GenBank/DDBJ whole genome shotgun (WGS) entry which is preliminary data.</text>
</comment>
<proteinExistence type="predicted"/>
<reference evidence="1" key="1">
    <citation type="submission" date="2018-10" db="EMBL/GenBank/DDBJ databases">
        <title>Effector identification in a new, highly contiguous assembly of the strawberry crown rot pathogen Phytophthora cactorum.</title>
        <authorList>
            <person name="Armitage A.D."/>
            <person name="Nellist C.F."/>
            <person name="Bates H."/>
            <person name="Vickerstaff R.J."/>
            <person name="Harrison R.J."/>
        </authorList>
    </citation>
    <scope>NUCLEOTIDE SEQUENCE</scope>
    <source>
        <strain evidence="1">4040</strain>
    </source>
</reference>
<protein>
    <submittedName>
        <fullName evidence="1">Uncharacterized protein</fullName>
    </submittedName>
</protein>
<accession>A0A8T1L4Q7</accession>
<dbReference type="EMBL" id="RCMK01000004">
    <property type="protein sequence ID" value="KAG2955556.1"/>
    <property type="molecule type" value="Genomic_DNA"/>
</dbReference>
<organism evidence="1 2">
    <name type="scientific">Phytophthora cactorum</name>
    <dbReference type="NCBI Taxonomy" id="29920"/>
    <lineage>
        <taxon>Eukaryota</taxon>
        <taxon>Sar</taxon>
        <taxon>Stramenopiles</taxon>
        <taxon>Oomycota</taxon>
        <taxon>Peronosporomycetes</taxon>
        <taxon>Peronosporales</taxon>
        <taxon>Peronosporaceae</taxon>
        <taxon>Phytophthora</taxon>
    </lineage>
</organism>
<name>A0A8T1L4Q7_9STRA</name>
<evidence type="ECO:0000313" key="1">
    <source>
        <dbReference type="EMBL" id="KAG2955556.1"/>
    </source>
</evidence>
<dbReference type="Proteomes" id="UP000736787">
    <property type="component" value="Unassembled WGS sequence"/>
</dbReference>